<dbReference type="AlphaFoldDB" id="A0A2U9PHK3"/>
<keyword evidence="1" id="KW-0812">Transmembrane</keyword>
<reference evidence="4" key="2">
    <citation type="submission" date="2018-03" db="EMBL/GenBank/DDBJ databases">
        <authorList>
            <person name="Derbyshire K."/>
            <person name="Gray T.A."/>
            <person name="Champion M."/>
        </authorList>
    </citation>
    <scope>NUCLEOTIDE SEQUENCE [LARGE SCALE GENOMIC DNA]</scope>
    <source>
        <strain evidence="4">MKD8</strain>
    </source>
</reference>
<dbReference type="Proteomes" id="UP000011200">
    <property type="component" value="Chromosome"/>
</dbReference>
<evidence type="ECO:0000256" key="2">
    <source>
        <dbReference type="SAM" id="SignalP"/>
    </source>
</evidence>
<name>A0A2U9PHK3_MYCSE</name>
<feature type="transmembrane region" description="Helical" evidence="1">
    <location>
        <begin position="96"/>
        <end position="119"/>
    </location>
</feature>
<sequence length="127" mass="13197">MIRPIAARLTALLGLCALTAVGCANPTGLGGGAHHTEDPLPQIAGWRGELETAARGAAWLAALVAGFYMVGALLSAAIFVPVFLRKVARTGYLTAVAYTTVVIVVLVLLRTFAGMYLPIGYLTPPGF</sequence>
<accession>A0A2U9PHK3</accession>
<organism evidence="3 4">
    <name type="scientific">Mycolicibacterium smegmatis (strain MKD8)</name>
    <name type="common">Mycobacterium smegmatis</name>
    <dbReference type="NCBI Taxonomy" id="1214915"/>
    <lineage>
        <taxon>Bacteria</taxon>
        <taxon>Bacillati</taxon>
        <taxon>Actinomycetota</taxon>
        <taxon>Actinomycetes</taxon>
        <taxon>Mycobacteriales</taxon>
        <taxon>Mycobacteriaceae</taxon>
        <taxon>Mycolicibacterium</taxon>
    </lineage>
</organism>
<evidence type="ECO:0000256" key="1">
    <source>
        <dbReference type="SAM" id="Phobius"/>
    </source>
</evidence>
<protein>
    <recommendedName>
        <fullName evidence="5">Tripartite tricarboxylate transporter TctB family protein</fullName>
    </recommendedName>
</protein>
<feature type="chain" id="PRO_5038728039" description="Tripartite tricarboxylate transporter TctB family protein" evidence="2">
    <location>
        <begin position="25"/>
        <end position="127"/>
    </location>
</feature>
<proteinExistence type="predicted"/>
<reference evidence="3 4" key="1">
    <citation type="journal article" date="2013" name="Genome Announc.">
        <title>Draft genome sequence of MKD8, a conjugal recipient Mycobacterium smegmatis strain.</title>
        <authorList>
            <person name="Gray T.A."/>
            <person name="Palumbo M.J."/>
            <person name="Derbyshire K.M."/>
        </authorList>
    </citation>
    <scope>NUCLEOTIDE SEQUENCE [LARGE SCALE GENOMIC DNA]</scope>
    <source>
        <strain evidence="3 4">MKD8</strain>
    </source>
</reference>
<evidence type="ECO:0008006" key="5">
    <source>
        <dbReference type="Google" id="ProtNLM"/>
    </source>
</evidence>
<feature type="transmembrane region" description="Helical" evidence="1">
    <location>
        <begin position="57"/>
        <end position="84"/>
    </location>
</feature>
<keyword evidence="1" id="KW-0472">Membrane</keyword>
<gene>
    <name evidence="3" type="ORF">D806_002050</name>
</gene>
<evidence type="ECO:0000313" key="3">
    <source>
        <dbReference type="EMBL" id="AWT51199.1"/>
    </source>
</evidence>
<dbReference type="EMBL" id="CP027541">
    <property type="protein sequence ID" value="AWT51199.1"/>
    <property type="molecule type" value="Genomic_DNA"/>
</dbReference>
<feature type="signal peptide" evidence="2">
    <location>
        <begin position="1"/>
        <end position="24"/>
    </location>
</feature>
<keyword evidence="2" id="KW-0732">Signal</keyword>
<dbReference type="PROSITE" id="PS51257">
    <property type="entry name" value="PROKAR_LIPOPROTEIN"/>
    <property type="match status" value="1"/>
</dbReference>
<keyword evidence="1" id="KW-1133">Transmembrane helix</keyword>
<evidence type="ECO:0000313" key="4">
    <source>
        <dbReference type="Proteomes" id="UP000011200"/>
    </source>
</evidence>
<dbReference type="RefSeq" id="WP_003891534.1">
    <property type="nucleotide sequence ID" value="NZ_CP027541.1"/>
</dbReference>